<feature type="transmembrane region" description="Helical" evidence="1">
    <location>
        <begin position="40"/>
        <end position="59"/>
    </location>
</feature>
<comment type="caution">
    <text evidence="2">The sequence shown here is derived from an EMBL/GenBank/DDBJ whole genome shotgun (WGS) entry which is preliminary data.</text>
</comment>
<feature type="transmembrane region" description="Helical" evidence="1">
    <location>
        <begin position="64"/>
        <end position="83"/>
    </location>
</feature>
<keyword evidence="1" id="KW-1133">Transmembrane helix</keyword>
<evidence type="ECO:0000313" key="3">
    <source>
        <dbReference type="Proteomes" id="UP000243688"/>
    </source>
</evidence>
<dbReference type="AlphaFoldDB" id="A0A2A6DZK9"/>
<reference evidence="2 3" key="1">
    <citation type="submission" date="2016-12" db="EMBL/GenBank/DDBJ databases">
        <title>Candidatus Reconcilibacillus cellulovorans genome.</title>
        <authorList>
            <person name="Kolinko S."/>
            <person name="Wu Y.-W."/>
            <person name="Tachea F."/>
            <person name="Denzel E."/>
            <person name="Hiras J."/>
            <person name="Baecker N."/>
            <person name="Chan L.J."/>
            <person name="Eichorst S.A."/>
            <person name="Frey D."/>
            <person name="Adams P.D."/>
            <person name="Pray T."/>
            <person name="Tanjore D."/>
            <person name="Petzold C.J."/>
            <person name="Gladden J.M."/>
            <person name="Simmons B.A."/>
            <person name="Singer S.W."/>
        </authorList>
    </citation>
    <scope>NUCLEOTIDE SEQUENCE [LARGE SCALE GENOMIC DNA]</scope>
    <source>
        <strain evidence="2">JTherm</strain>
    </source>
</reference>
<dbReference type="Proteomes" id="UP000243688">
    <property type="component" value="Unassembled WGS sequence"/>
</dbReference>
<organism evidence="2 3">
    <name type="scientific">Candidatus Reconcilbacillus cellulovorans</name>
    <dbReference type="NCBI Taxonomy" id="1906605"/>
    <lineage>
        <taxon>Bacteria</taxon>
        <taxon>Bacillati</taxon>
        <taxon>Bacillota</taxon>
        <taxon>Bacilli</taxon>
        <taxon>Bacillales</taxon>
        <taxon>Paenibacillaceae</taxon>
        <taxon>Candidatus Reconcilbacillus</taxon>
    </lineage>
</organism>
<sequence>MNRSHAIARWAGVWLALAAATWIGLCSGLGWNAIGWRTVWGMAFLAVLAAAAAVLPALFGGKAAFFISTAGLLVGVLYLAYLVRSVPGWGDLAGVSGFLSVFGIAWVAGLVLQLVLFLVGKIRRTRSKTGRT</sequence>
<accession>A0A2A6DZK9</accession>
<gene>
    <name evidence="2" type="ORF">BLM47_09845</name>
</gene>
<keyword evidence="1" id="KW-0472">Membrane</keyword>
<protein>
    <submittedName>
        <fullName evidence="2">Uncharacterized protein</fullName>
    </submittedName>
</protein>
<feature type="transmembrane region" description="Helical" evidence="1">
    <location>
        <begin position="12"/>
        <end position="34"/>
    </location>
</feature>
<evidence type="ECO:0000256" key="1">
    <source>
        <dbReference type="SAM" id="Phobius"/>
    </source>
</evidence>
<dbReference type="EMBL" id="MOXJ01000023">
    <property type="protein sequence ID" value="PDO09937.1"/>
    <property type="molecule type" value="Genomic_DNA"/>
</dbReference>
<proteinExistence type="predicted"/>
<evidence type="ECO:0000313" key="2">
    <source>
        <dbReference type="EMBL" id="PDO09937.1"/>
    </source>
</evidence>
<feature type="transmembrane region" description="Helical" evidence="1">
    <location>
        <begin position="95"/>
        <end position="119"/>
    </location>
</feature>
<keyword evidence="1" id="KW-0812">Transmembrane</keyword>
<name>A0A2A6DZK9_9BACL</name>